<evidence type="ECO:0000313" key="1">
    <source>
        <dbReference type="EMBL" id="KAJ6773495.1"/>
    </source>
</evidence>
<proteinExistence type="predicted"/>
<keyword evidence="2" id="KW-1185">Reference proteome</keyword>
<protein>
    <submittedName>
        <fullName evidence="1">Uncharacterized protein</fullName>
    </submittedName>
</protein>
<evidence type="ECO:0000313" key="2">
    <source>
        <dbReference type="Proteomes" id="UP001151532"/>
    </source>
</evidence>
<dbReference type="OrthoDB" id="37297at2759"/>
<sequence length="71" mass="8251">MLVLRWITMIGEALSIHWLAQRAVRESTFPISYEGHGLKLERTRALCFIFICVEEIINTVLYSAEFLYLCA</sequence>
<dbReference type="Proteomes" id="UP001151532">
    <property type="component" value="Chromosome 5"/>
</dbReference>
<name>A0A9Q0WU01_SALPP</name>
<reference evidence="1" key="2">
    <citation type="journal article" date="2023" name="Int. J. Mol. Sci.">
        <title>De Novo Assembly and Annotation of 11 Diverse Shrub Willow (Salix) Genomes Reveals Novel Gene Organization in Sex-Linked Regions.</title>
        <authorList>
            <person name="Hyden B."/>
            <person name="Feng K."/>
            <person name="Yates T.B."/>
            <person name="Jawdy S."/>
            <person name="Cereghino C."/>
            <person name="Smart L.B."/>
            <person name="Muchero W."/>
        </authorList>
    </citation>
    <scope>NUCLEOTIDE SEQUENCE</scope>
    <source>
        <tissue evidence="1">Shoot tip</tissue>
    </source>
</reference>
<dbReference type="EMBL" id="JAPFFK010000002">
    <property type="protein sequence ID" value="KAJ6773495.1"/>
    <property type="molecule type" value="Genomic_DNA"/>
</dbReference>
<reference evidence="1" key="1">
    <citation type="submission" date="2022-11" db="EMBL/GenBank/DDBJ databases">
        <authorList>
            <person name="Hyden B.L."/>
            <person name="Feng K."/>
            <person name="Yates T."/>
            <person name="Jawdy S."/>
            <person name="Smart L.B."/>
            <person name="Muchero W."/>
        </authorList>
    </citation>
    <scope>NUCLEOTIDE SEQUENCE</scope>
    <source>
        <tissue evidence="1">Shoot tip</tissue>
    </source>
</reference>
<dbReference type="AlphaFoldDB" id="A0A9Q0WU01"/>
<organism evidence="1 2">
    <name type="scientific">Salix purpurea</name>
    <name type="common">Purple osier willow</name>
    <dbReference type="NCBI Taxonomy" id="77065"/>
    <lineage>
        <taxon>Eukaryota</taxon>
        <taxon>Viridiplantae</taxon>
        <taxon>Streptophyta</taxon>
        <taxon>Embryophyta</taxon>
        <taxon>Tracheophyta</taxon>
        <taxon>Spermatophyta</taxon>
        <taxon>Magnoliopsida</taxon>
        <taxon>eudicotyledons</taxon>
        <taxon>Gunneridae</taxon>
        <taxon>Pentapetalae</taxon>
        <taxon>rosids</taxon>
        <taxon>fabids</taxon>
        <taxon>Malpighiales</taxon>
        <taxon>Salicaceae</taxon>
        <taxon>Saliceae</taxon>
        <taxon>Salix</taxon>
    </lineage>
</organism>
<comment type="caution">
    <text evidence="1">The sequence shown here is derived from an EMBL/GenBank/DDBJ whole genome shotgun (WGS) entry which is preliminary data.</text>
</comment>
<gene>
    <name evidence="1" type="ORF">OIU79_017045</name>
</gene>
<accession>A0A9Q0WU01</accession>